<comment type="caution">
    <text evidence="2">The sequence shown here is derived from an EMBL/GenBank/DDBJ whole genome shotgun (WGS) entry which is preliminary data.</text>
</comment>
<dbReference type="EMBL" id="DUZY01000003">
    <property type="protein sequence ID" value="DAD32441.1"/>
    <property type="molecule type" value="Genomic_DNA"/>
</dbReference>
<keyword evidence="3" id="KW-1185">Reference proteome</keyword>
<dbReference type="Pfam" id="PF03109">
    <property type="entry name" value="ABC1"/>
    <property type="match status" value="1"/>
</dbReference>
<evidence type="ECO:0000259" key="1">
    <source>
        <dbReference type="Pfam" id="PF03109"/>
    </source>
</evidence>
<name>A0A822YLI2_NELNU</name>
<organism evidence="2 3">
    <name type="scientific">Nelumbo nucifera</name>
    <name type="common">Sacred lotus</name>
    <dbReference type="NCBI Taxonomy" id="4432"/>
    <lineage>
        <taxon>Eukaryota</taxon>
        <taxon>Viridiplantae</taxon>
        <taxon>Streptophyta</taxon>
        <taxon>Embryophyta</taxon>
        <taxon>Tracheophyta</taxon>
        <taxon>Spermatophyta</taxon>
        <taxon>Magnoliopsida</taxon>
        <taxon>Proteales</taxon>
        <taxon>Nelumbonaceae</taxon>
        <taxon>Nelumbo</taxon>
    </lineage>
</organism>
<dbReference type="InterPro" id="IPR004147">
    <property type="entry name" value="ABC1_dom"/>
</dbReference>
<dbReference type="Proteomes" id="UP000607653">
    <property type="component" value="Unassembled WGS sequence"/>
</dbReference>
<evidence type="ECO:0000313" key="3">
    <source>
        <dbReference type="Proteomes" id="UP000607653"/>
    </source>
</evidence>
<dbReference type="AlphaFoldDB" id="A0A822YLI2"/>
<sequence length="49" mass="5630">MPKDLTTTQVLTMQFCHGYKVNDMESLNEIGINPKKVGYLYALNDYAFL</sequence>
<evidence type="ECO:0000313" key="2">
    <source>
        <dbReference type="EMBL" id="DAD32441.1"/>
    </source>
</evidence>
<gene>
    <name evidence="2" type="ORF">HUJ06_011292</name>
</gene>
<reference evidence="2 3" key="1">
    <citation type="journal article" date="2020" name="Mol. Biol. Evol.">
        <title>Distinct Expression and Methylation Patterns for Genes with Different Fates following a Single Whole-Genome Duplication in Flowering Plants.</title>
        <authorList>
            <person name="Shi T."/>
            <person name="Rahmani R.S."/>
            <person name="Gugger P.F."/>
            <person name="Wang M."/>
            <person name="Li H."/>
            <person name="Zhang Y."/>
            <person name="Li Z."/>
            <person name="Wang Q."/>
            <person name="Van de Peer Y."/>
            <person name="Marchal K."/>
            <person name="Chen J."/>
        </authorList>
    </citation>
    <scope>NUCLEOTIDE SEQUENCE [LARGE SCALE GENOMIC DNA]</scope>
    <source>
        <tissue evidence="2">Leaf</tissue>
    </source>
</reference>
<protein>
    <recommendedName>
        <fullName evidence="1">ABC1 atypical kinase-like domain-containing protein</fullName>
    </recommendedName>
</protein>
<accession>A0A822YLI2</accession>
<proteinExistence type="predicted"/>
<feature type="domain" description="ABC1 atypical kinase-like" evidence="1">
    <location>
        <begin position="3"/>
        <end position="38"/>
    </location>
</feature>